<proteinExistence type="predicted"/>
<feature type="transmembrane region" description="Helical" evidence="1">
    <location>
        <begin position="7"/>
        <end position="30"/>
    </location>
</feature>
<name>A0AA35V5I3_9PROT</name>
<evidence type="ECO:0000313" key="3">
    <source>
        <dbReference type="Proteomes" id="UP001176960"/>
    </source>
</evidence>
<feature type="transmembrane region" description="Helical" evidence="1">
    <location>
        <begin position="67"/>
        <end position="89"/>
    </location>
</feature>
<dbReference type="RefSeq" id="WP_289843487.1">
    <property type="nucleotide sequence ID" value="NZ_CATKSH010000004.1"/>
</dbReference>
<keyword evidence="1" id="KW-0812">Transmembrane</keyword>
<accession>A0AA35V5I3</accession>
<protein>
    <submittedName>
        <fullName evidence="2">Uncharacterized protein</fullName>
    </submittedName>
</protein>
<evidence type="ECO:0000256" key="1">
    <source>
        <dbReference type="SAM" id="Phobius"/>
    </source>
</evidence>
<gene>
    <name evidence="2" type="ORF">LMG32879_000976</name>
</gene>
<comment type="caution">
    <text evidence="2">The sequence shown here is derived from an EMBL/GenBank/DDBJ whole genome shotgun (WGS) entry which is preliminary data.</text>
</comment>
<dbReference type="AlphaFoldDB" id="A0AA35V5I3"/>
<keyword evidence="1" id="KW-1133">Transmembrane helix</keyword>
<evidence type="ECO:0000313" key="2">
    <source>
        <dbReference type="EMBL" id="CAI9120147.1"/>
    </source>
</evidence>
<keyword evidence="3" id="KW-1185">Reference proteome</keyword>
<keyword evidence="1" id="KW-0472">Membrane</keyword>
<dbReference type="Proteomes" id="UP001176960">
    <property type="component" value="Unassembled WGS sequence"/>
</dbReference>
<feature type="transmembrane region" description="Helical" evidence="1">
    <location>
        <begin position="42"/>
        <end position="60"/>
    </location>
</feature>
<reference evidence="2" key="1">
    <citation type="submission" date="2023-03" db="EMBL/GenBank/DDBJ databases">
        <authorList>
            <person name="Cleenwerck I."/>
        </authorList>
    </citation>
    <scope>NUCLEOTIDE SEQUENCE</scope>
    <source>
        <strain evidence="2">LMG 32879</strain>
    </source>
</reference>
<sequence>MEHLFNVLVGLLVGLFSLIVASIASIEYVAREALQRIGIGGQAQTALLALLLLALVVLALRIFGRFFGIMIAVLLVIVLIHALAAPALVAPSVSF</sequence>
<organism evidence="2 3">
    <name type="scientific">Brytella acorum</name>
    <dbReference type="NCBI Taxonomy" id="2959299"/>
    <lineage>
        <taxon>Bacteria</taxon>
        <taxon>Pseudomonadati</taxon>
        <taxon>Pseudomonadota</taxon>
        <taxon>Alphaproteobacteria</taxon>
        <taxon>Acetobacterales</taxon>
        <taxon>Acetobacteraceae</taxon>
        <taxon>Brytella</taxon>
    </lineage>
</organism>
<dbReference type="EMBL" id="CATKSH010000004">
    <property type="protein sequence ID" value="CAI9120147.1"/>
    <property type="molecule type" value="Genomic_DNA"/>
</dbReference>